<sequence>MIILGVVFMASFLAGAVFVFLVQLYIFIRVATTPTKAREKVGKRYAPTNIPQVREIDFGNDFVTVNKIAVESVTLHEIWKTIEELDVFCSVEYPGGFSIGIDAELSMGAVASVVIKVNRIAFKGRLQFSRKPYTNWSFAFYEVRRKLRSKFNLPTYMIMVKPFFLLPELRVQSTHHEKLSQTGTLEVTVVECSRLVLCEGSFQLYCMISLDELEWIDMDEVLGTPWQSFTLELFKPAGAALGVEFKNEPVFLESFSFEVKNHYRFINVGVWSKGQIVSLQGIKKPRVDTMLGYTAIPISHVLEECLKTTEGYHGEVVKLLCPHFTRVPKEFHKYATLGGFDPRHCYGDITLRFLFKGEYKVKGAQLSFEHPREIREFDEGHAVTSADVAQ</sequence>
<keyword evidence="1" id="KW-1133">Transmembrane helix</keyword>
<dbReference type="Pfam" id="PF00168">
    <property type="entry name" value="C2"/>
    <property type="match status" value="1"/>
</dbReference>
<dbReference type="InterPro" id="IPR035892">
    <property type="entry name" value="C2_domain_sf"/>
</dbReference>
<dbReference type="SUPFAM" id="SSF49562">
    <property type="entry name" value="C2 domain (Calcium/lipid-binding domain, CaLB)"/>
    <property type="match status" value="1"/>
</dbReference>
<dbReference type="Gene3D" id="2.60.40.150">
    <property type="entry name" value="C2 domain"/>
    <property type="match status" value="1"/>
</dbReference>
<feature type="domain" description="PDZD8 N-terminal" evidence="3">
    <location>
        <begin position="52"/>
        <end position="142"/>
    </location>
</feature>
<dbReference type="GO" id="GO:1990456">
    <property type="term" value="P:mitochondrion-endoplasmic reticulum membrane tethering"/>
    <property type="evidence" value="ECO:0007669"/>
    <property type="project" value="InterPro"/>
</dbReference>
<dbReference type="Pfam" id="PF26547">
    <property type="entry name" value="PDZD8_N"/>
    <property type="match status" value="1"/>
</dbReference>
<dbReference type="GO" id="GO:0044233">
    <property type="term" value="C:mitochondria-associated endoplasmic reticulum membrane contact site"/>
    <property type="evidence" value="ECO:0007669"/>
    <property type="project" value="InterPro"/>
</dbReference>
<evidence type="ECO:0000259" key="2">
    <source>
        <dbReference type="Pfam" id="PF00168"/>
    </source>
</evidence>
<dbReference type="InterPro" id="IPR039275">
    <property type="entry name" value="PDZD8"/>
</dbReference>
<evidence type="ECO:0000256" key="1">
    <source>
        <dbReference type="SAM" id="Phobius"/>
    </source>
</evidence>
<keyword evidence="5" id="KW-1185">Reference proteome</keyword>
<gene>
    <name evidence="4" type="ORF">V5799_034026</name>
</gene>
<comment type="caution">
    <text evidence="4">The sequence shown here is derived from an EMBL/GenBank/DDBJ whole genome shotgun (WGS) entry which is preliminary data.</text>
</comment>
<feature type="transmembrane region" description="Helical" evidence="1">
    <location>
        <begin position="6"/>
        <end position="28"/>
    </location>
</feature>
<dbReference type="EMBL" id="JARKHS020029395">
    <property type="protein sequence ID" value="KAK8763364.1"/>
    <property type="molecule type" value="Genomic_DNA"/>
</dbReference>
<keyword evidence="1" id="KW-0472">Membrane</keyword>
<evidence type="ECO:0000259" key="3">
    <source>
        <dbReference type="Pfam" id="PF26547"/>
    </source>
</evidence>
<dbReference type="PANTHER" id="PTHR21519:SF1">
    <property type="entry name" value="PDZ DOMAIN-CONTAINING PROTEIN 8"/>
    <property type="match status" value="1"/>
</dbReference>
<dbReference type="InterPro" id="IPR000008">
    <property type="entry name" value="C2_dom"/>
</dbReference>
<feature type="domain" description="C2" evidence="2">
    <location>
        <begin position="246"/>
        <end position="303"/>
    </location>
</feature>
<accession>A0AAQ4DLM4</accession>
<dbReference type="Proteomes" id="UP001321473">
    <property type="component" value="Unassembled WGS sequence"/>
</dbReference>
<evidence type="ECO:0000313" key="5">
    <source>
        <dbReference type="Proteomes" id="UP001321473"/>
    </source>
</evidence>
<evidence type="ECO:0008006" key="6">
    <source>
        <dbReference type="Google" id="ProtNLM"/>
    </source>
</evidence>
<protein>
    <recommendedName>
        <fullName evidence="6">Secreted protein</fullName>
    </recommendedName>
</protein>
<organism evidence="4 5">
    <name type="scientific">Amblyomma americanum</name>
    <name type="common">Lone star tick</name>
    <dbReference type="NCBI Taxonomy" id="6943"/>
    <lineage>
        <taxon>Eukaryota</taxon>
        <taxon>Metazoa</taxon>
        <taxon>Ecdysozoa</taxon>
        <taxon>Arthropoda</taxon>
        <taxon>Chelicerata</taxon>
        <taxon>Arachnida</taxon>
        <taxon>Acari</taxon>
        <taxon>Parasitiformes</taxon>
        <taxon>Ixodida</taxon>
        <taxon>Ixodoidea</taxon>
        <taxon>Ixodidae</taxon>
        <taxon>Amblyomminae</taxon>
        <taxon>Amblyomma</taxon>
    </lineage>
</organism>
<dbReference type="PANTHER" id="PTHR21519">
    <property type="entry name" value="PDZ DOMAIN-CONTAINING PROTEIN 8"/>
    <property type="match status" value="1"/>
</dbReference>
<proteinExistence type="predicted"/>
<dbReference type="InterPro" id="IPR058801">
    <property type="entry name" value="PDZD8_N"/>
</dbReference>
<dbReference type="GO" id="GO:0005739">
    <property type="term" value="C:mitochondrion"/>
    <property type="evidence" value="ECO:0007669"/>
    <property type="project" value="GOC"/>
</dbReference>
<dbReference type="AlphaFoldDB" id="A0AAQ4DLM4"/>
<name>A0AAQ4DLM4_AMBAM</name>
<reference evidence="4 5" key="1">
    <citation type="journal article" date="2023" name="Arcadia Sci">
        <title>De novo assembly of a long-read Amblyomma americanum tick genome.</title>
        <authorList>
            <person name="Chou S."/>
            <person name="Poskanzer K.E."/>
            <person name="Rollins M."/>
            <person name="Thuy-Boun P.S."/>
        </authorList>
    </citation>
    <scope>NUCLEOTIDE SEQUENCE [LARGE SCALE GENOMIC DNA]</scope>
    <source>
        <strain evidence="4">F_SG_1</strain>
        <tissue evidence="4">Salivary glands</tissue>
    </source>
</reference>
<keyword evidence="1" id="KW-0812">Transmembrane</keyword>
<evidence type="ECO:0000313" key="4">
    <source>
        <dbReference type="EMBL" id="KAK8763364.1"/>
    </source>
</evidence>
<dbReference type="GO" id="GO:0051560">
    <property type="term" value="P:mitochondrial calcium ion homeostasis"/>
    <property type="evidence" value="ECO:0007669"/>
    <property type="project" value="InterPro"/>
</dbReference>